<dbReference type="InterPro" id="IPR055411">
    <property type="entry name" value="LRR_FXL15/At3g58940/PEG3-like"/>
</dbReference>
<organism evidence="2 3">
    <name type="scientific">Rhynchospora pubera</name>
    <dbReference type="NCBI Taxonomy" id="906938"/>
    <lineage>
        <taxon>Eukaryota</taxon>
        <taxon>Viridiplantae</taxon>
        <taxon>Streptophyta</taxon>
        <taxon>Embryophyta</taxon>
        <taxon>Tracheophyta</taxon>
        <taxon>Spermatophyta</taxon>
        <taxon>Magnoliopsida</taxon>
        <taxon>Liliopsida</taxon>
        <taxon>Poales</taxon>
        <taxon>Cyperaceae</taxon>
        <taxon>Cyperoideae</taxon>
        <taxon>Rhynchosporeae</taxon>
        <taxon>Rhynchospora</taxon>
    </lineage>
</organism>
<dbReference type="Proteomes" id="UP001140206">
    <property type="component" value="Chromosome 3"/>
</dbReference>
<dbReference type="AlphaFoldDB" id="A0AAV8EVY9"/>
<dbReference type="EMBL" id="JAMFTS010000003">
    <property type="protein sequence ID" value="KAJ4782456.1"/>
    <property type="molecule type" value="Genomic_DNA"/>
</dbReference>
<dbReference type="PANTHER" id="PTHR34223">
    <property type="entry name" value="OS11G0201299 PROTEIN"/>
    <property type="match status" value="1"/>
</dbReference>
<dbReference type="Gene3D" id="3.80.10.10">
    <property type="entry name" value="Ribonuclease Inhibitor"/>
    <property type="match status" value="1"/>
</dbReference>
<reference evidence="2" key="1">
    <citation type="submission" date="2022-08" db="EMBL/GenBank/DDBJ databases">
        <authorList>
            <person name="Marques A."/>
        </authorList>
    </citation>
    <scope>NUCLEOTIDE SEQUENCE</scope>
    <source>
        <strain evidence="2">RhyPub2mFocal</strain>
        <tissue evidence="2">Leaves</tissue>
    </source>
</reference>
<dbReference type="InterPro" id="IPR053197">
    <property type="entry name" value="F-box_SCFL_complex_component"/>
</dbReference>
<keyword evidence="3" id="KW-1185">Reference proteome</keyword>
<gene>
    <name evidence="2" type="ORF">LUZ62_066713</name>
</gene>
<protein>
    <submittedName>
        <fullName evidence="2">F-box family protein</fullName>
    </submittedName>
</protein>
<dbReference type="Pfam" id="PF24758">
    <property type="entry name" value="LRR_At5g56370"/>
    <property type="match status" value="1"/>
</dbReference>
<evidence type="ECO:0000313" key="2">
    <source>
        <dbReference type="EMBL" id="KAJ4782456.1"/>
    </source>
</evidence>
<name>A0AAV8EVY9_9POAL</name>
<dbReference type="InterPro" id="IPR036047">
    <property type="entry name" value="F-box-like_dom_sf"/>
</dbReference>
<evidence type="ECO:0000313" key="3">
    <source>
        <dbReference type="Proteomes" id="UP001140206"/>
    </source>
</evidence>
<comment type="caution">
    <text evidence="2">The sequence shown here is derived from an EMBL/GenBank/DDBJ whole genome shotgun (WGS) entry which is preliminary data.</text>
</comment>
<dbReference type="SUPFAM" id="SSF81383">
    <property type="entry name" value="F-box domain"/>
    <property type="match status" value="1"/>
</dbReference>
<accession>A0AAV8EVY9</accession>
<dbReference type="SUPFAM" id="SSF52047">
    <property type="entry name" value="RNI-like"/>
    <property type="match status" value="1"/>
</dbReference>
<evidence type="ECO:0000259" key="1">
    <source>
        <dbReference type="Pfam" id="PF24758"/>
    </source>
</evidence>
<dbReference type="InterPro" id="IPR032675">
    <property type="entry name" value="LRR_dom_sf"/>
</dbReference>
<sequence>MDGDHHQFPAEKRLKPADAGDLEVLPDEILTLVLSSLTTKQAVQSVAPINKKFGRLSSSAPSVHFDVKEFLPPPETLENLRQSGGSISEYEKNFSAFVNCVFRKRKDGDIDQFKLLWDEEDGNPTPATGWLCKVAHHNPKSLYLYVSSLDSPWAVPDPVFTIASLQKLVLYLATDVEFSPTAVNFPCLKTLNLGSVTIGNGVMELILLGSPVVEEMVLEDCNLKFSLISSSTLKTLEIDEGEISAKTLTISIPSLEYLKVRSCEVERLKFENLDSLVRAEILVDGLADESKSVDLTGLSSVTALKLELSGDAWDIENALAEETTQFPVFHNLQTLIVGEGCMTDKLDRVASFLQHAPNLKKLVLLHLEPSEDSKIEISLVLGDDLDVVDTTEQEKDESAIKVVEDIKALFRTIRGGPSRLAFEPQASSSSGCADF</sequence>
<proteinExistence type="predicted"/>
<dbReference type="PANTHER" id="PTHR34223:SF51">
    <property type="entry name" value="OS06G0556300 PROTEIN"/>
    <property type="match status" value="1"/>
</dbReference>
<feature type="domain" description="F-box/LRR-repeat protein 15/At3g58940/PEG3-like LRR" evidence="1">
    <location>
        <begin position="129"/>
        <end position="227"/>
    </location>
</feature>